<feature type="transmembrane region" description="Helical" evidence="6">
    <location>
        <begin position="121"/>
        <end position="139"/>
    </location>
</feature>
<evidence type="ECO:0000256" key="4">
    <source>
        <dbReference type="ARBA" id="ARBA00023136"/>
    </source>
</evidence>
<evidence type="ECO:0000256" key="1">
    <source>
        <dbReference type="ARBA" id="ARBA00022692"/>
    </source>
</evidence>
<feature type="non-terminal residue" evidence="8">
    <location>
        <position position="142"/>
    </location>
</feature>
<dbReference type="Gene3D" id="1.10.287.110">
    <property type="entry name" value="DnaJ domain"/>
    <property type="match status" value="1"/>
</dbReference>
<sequence>LLLLLTQCVTAWEQVDMDIFDLVEVVNRYHNGRKTSFYSVLHVEPDATVPEITRAHRKISLSLHPDKNPSPEAKDTFNMLGAVTRTLKDPETRARYDFYLKNGVPTRHGASYLYSRYRPPLSHVLLFLALFISAVQYLLAHV</sequence>
<dbReference type="PRINTS" id="PR00625">
    <property type="entry name" value="JDOMAIN"/>
</dbReference>
<dbReference type="Pfam" id="PF00226">
    <property type="entry name" value="DnaJ"/>
    <property type="match status" value="1"/>
</dbReference>
<proteinExistence type="predicted"/>
<keyword evidence="9" id="KW-1185">Reference proteome</keyword>
<dbReference type="CDD" id="cd06257">
    <property type="entry name" value="DnaJ"/>
    <property type="match status" value="1"/>
</dbReference>
<accession>A0A4P9Y8J4</accession>
<dbReference type="PANTHER" id="PTHR44653:SF2">
    <property type="entry name" value="DNAJ HOMOLOG SUBFAMILY C MEMBER 1"/>
    <property type="match status" value="1"/>
</dbReference>
<dbReference type="GO" id="GO:0012505">
    <property type="term" value="C:endomembrane system"/>
    <property type="evidence" value="ECO:0007669"/>
    <property type="project" value="UniProtKB-SubCell"/>
</dbReference>
<dbReference type="InterPro" id="IPR001623">
    <property type="entry name" value="DnaJ_domain"/>
</dbReference>
<evidence type="ECO:0000256" key="3">
    <source>
        <dbReference type="ARBA" id="ARBA00022989"/>
    </source>
</evidence>
<name>A0A4P9Y8J4_9FUNG</name>
<evidence type="ECO:0000259" key="7">
    <source>
        <dbReference type="PROSITE" id="PS50076"/>
    </source>
</evidence>
<feature type="domain" description="J" evidence="7">
    <location>
        <begin position="36"/>
        <end position="100"/>
    </location>
</feature>
<comment type="subcellular location">
    <subcellularLocation>
        <location evidence="5">Endomembrane system</location>
        <topology evidence="5">Single-pass membrane protein</topology>
    </subcellularLocation>
</comment>
<keyword evidence="3 6" id="KW-1133">Transmembrane helix</keyword>
<evidence type="ECO:0000256" key="2">
    <source>
        <dbReference type="ARBA" id="ARBA00022729"/>
    </source>
</evidence>
<reference evidence="9" key="1">
    <citation type="journal article" date="2018" name="Nat. Microbiol.">
        <title>Leveraging single-cell genomics to expand the fungal tree of life.</title>
        <authorList>
            <person name="Ahrendt S.R."/>
            <person name="Quandt C.A."/>
            <person name="Ciobanu D."/>
            <person name="Clum A."/>
            <person name="Salamov A."/>
            <person name="Andreopoulos B."/>
            <person name="Cheng J.F."/>
            <person name="Woyke T."/>
            <person name="Pelin A."/>
            <person name="Henrissat B."/>
            <person name="Reynolds N.K."/>
            <person name="Benny G.L."/>
            <person name="Smith M.E."/>
            <person name="James T.Y."/>
            <person name="Grigoriev I.V."/>
        </authorList>
    </citation>
    <scope>NUCLEOTIDE SEQUENCE [LARGE SCALE GENOMIC DNA]</scope>
</reference>
<dbReference type="OrthoDB" id="413400at2759"/>
<keyword evidence="1 6" id="KW-0812">Transmembrane</keyword>
<dbReference type="AlphaFoldDB" id="A0A4P9Y8J4"/>
<keyword evidence="4 6" id="KW-0472">Membrane</keyword>
<dbReference type="SUPFAM" id="SSF46565">
    <property type="entry name" value="Chaperone J-domain"/>
    <property type="match status" value="1"/>
</dbReference>
<evidence type="ECO:0000256" key="5">
    <source>
        <dbReference type="ARBA" id="ARBA00037847"/>
    </source>
</evidence>
<dbReference type="InterPro" id="IPR036869">
    <property type="entry name" value="J_dom_sf"/>
</dbReference>
<protein>
    <submittedName>
        <fullName evidence="8">DnaJ domain-containing protein</fullName>
    </submittedName>
</protein>
<evidence type="ECO:0000256" key="6">
    <source>
        <dbReference type="SAM" id="Phobius"/>
    </source>
</evidence>
<dbReference type="EMBL" id="KZ987853">
    <property type="protein sequence ID" value="RKP14310.1"/>
    <property type="molecule type" value="Genomic_DNA"/>
</dbReference>
<evidence type="ECO:0000313" key="9">
    <source>
        <dbReference type="Proteomes" id="UP000267251"/>
    </source>
</evidence>
<organism evidence="8 9">
    <name type="scientific">Piptocephalis cylindrospora</name>
    <dbReference type="NCBI Taxonomy" id="1907219"/>
    <lineage>
        <taxon>Eukaryota</taxon>
        <taxon>Fungi</taxon>
        <taxon>Fungi incertae sedis</taxon>
        <taxon>Zoopagomycota</taxon>
        <taxon>Zoopagomycotina</taxon>
        <taxon>Zoopagomycetes</taxon>
        <taxon>Zoopagales</taxon>
        <taxon>Piptocephalidaceae</taxon>
        <taxon>Piptocephalis</taxon>
    </lineage>
</organism>
<evidence type="ECO:0000313" key="8">
    <source>
        <dbReference type="EMBL" id="RKP14310.1"/>
    </source>
</evidence>
<feature type="non-terminal residue" evidence="8">
    <location>
        <position position="1"/>
    </location>
</feature>
<keyword evidence="2" id="KW-0732">Signal</keyword>
<gene>
    <name evidence="8" type="ORF">BJ684DRAFT_6270</name>
</gene>
<dbReference type="InterPro" id="IPR052606">
    <property type="entry name" value="DnaJ_domain_protein"/>
</dbReference>
<dbReference type="PROSITE" id="PS50076">
    <property type="entry name" value="DNAJ_2"/>
    <property type="match status" value="1"/>
</dbReference>
<dbReference type="Proteomes" id="UP000267251">
    <property type="component" value="Unassembled WGS sequence"/>
</dbReference>
<dbReference type="PANTHER" id="PTHR44653">
    <property type="entry name" value="DNAJ HOMOLOG SUBFAMILY C MEMBER 1"/>
    <property type="match status" value="1"/>
</dbReference>
<dbReference type="SMART" id="SM00271">
    <property type="entry name" value="DnaJ"/>
    <property type="match status" value="1"/>
</dbReference>